<evidence type="ECO:0000256" key="1">
    <source>
        <dbReference type="SAM" id="Phobius"/>
    </source>
</evidence>
<accession>A0A1V1NYV4</accession>
<keyword evidence="1" id="KW-0812">Transmembrane</keyword>
<dbReference type="Gene3D" id="1.25.40.920">
    <property type="entry name" value="TRAP transporter T-component"/>
    <property type="match status" value="1"/>
</dbReference>
<protein>
    <recommendedName>
        <fullName evidence="4">Lipoprotein</fullName>
    </recommendedName>
</protein>
<evidence type="ECO:0000313" key="2">
    <source>
        <dbReference type="EMBL" id="ETR67777.1"/>
    </source>
</evidence>
<name>A0A1V1NYV4_9BACT</name>
<dbReference type="AlphaFoldDB" id="A0A1V1NYV4"/>
<dbReference type="PROSITE" id="PS51257">
    <property type="entry name" value="PROKAR_LIPOPROTEIN"/>
    <property type="match status" value="1"/>
</dbReference>
<feature type="transmembrane region" description="Helical" evidence="1">
    <location>
        <begin position="12"/>
        <end position="31"/>
    </location>
</feature>
<reference evidence="3" key="1">
    <citation type="submission" date="2012-11" db="EMBL/GenBank/DDBJ databases">
        <authorList>
            <person name="Lucero-Rivera Y.E."/>
            <person name="Tovar-Ramirez D."/>
        </authorList>
    </citation>
    <scope>NUCLEOTIDE SEQUENCE [LARGE SCALE GENOMIC DNA]</scope>
    <source>
        <strain evidence="3">Araruama</strain>
    </source>
</reference>
<evidence type="ECO:0000313" key="3">
    <source>
        <dbReference type="Proteomes" id="UP000189670"/>
    </source>
</evidence>
<sequence length="302" mass="33682">MQVKRRYQTFLRVLLIVSIMTTGVIGCASFQRMTTRMGINMGIAPAIPLMVDKLKDTKSGRLAEKGFPGQLLMITGFVELSPDNEQLLNEAAFLYCSYGIFIEDKEPEFAKELYEIGRDYGLRALQQNSAFKKGLDKGEKICNLVKHIGKKRVAALVWAGLNSGLWIVLNMDDPAALMGMADTIALIKRSLELDPNYYYGAGKMFLGAYYSMIPEYLGLGGGPENAEKMFDEARAVENGNFLLVDVLQARYLETITEDEDSFDALLNGVIEADASALKGVRLINELAKRKAAFYLENKDMFF</sequence>
<dbReference type="InterPro" id="IPR038537">
    <property type="entry name" value="TatT_sf"/>
</dbReference>
<comment type="caution">
    <text evidence="2">The sequence shown here is derived from an EMBL/GenBank/DDBJ whole genome shotgun (WGS) entry which is preliminary data.</text>
</comment>
<gene>
    <name evidence="2" type="ORF">OMM_04952</name>
</gene>
<evidence type="ECO:0008006" key="4">
    <source>
        <dbReference type="Google" id="ProtNLM"/>
    </source>
</evidence>
<dbReference type="InterPro" id="IPR031823">
    <property type="entry name" value="TatT"/>
</dbReference>
<keyword evidence="1" id="KW-1133">Transmembrane helix</keyword>
<dbReference type="EMBL" id="ATBP01001217">
    <property type="protein sequence ID" value="ETR67777.1"/>
    <property type="molecule type" value="Genomic_DNA"/>
</dbReference>
<organism evidence="2 3">
    <name type="scientific">Candidatus Magnetoglobus multicellularis str. Araruama</name>
    <dbReference type="NCBI Taxonomy" id="890399"/>
    <lineage>
        <taxon>Bacteria</taxon>
        <taxon>Pseudomonadati</taxon>
        <taxon>Thermodesulfobacteriota</taxon>
        <taxon>Desulfobacteria</taxon>
        <taxon>Desulfobacterales</taxon>
        <taxon>Desulfobacteraceae</taxon>
        <taxon>Candidatus Magnetoglobus</taxon>
    </lineage>
</organism>
<proteinExistence type="predicted"/>
<dbReference type="Pfam" id="PF16811">
    <property type="entry name" value="TAtT"/>
    <property type="match status" value="1"/>
</dbReference>
<dbReference type="Proteomes" id="UP000189670">
    <property type="component" value="Unassembled WGS sequence"/>
</dbReference>
<keyword evidence="1" id="KW-0472">Membrane</keyword>